<proteinExistence type="predicted"/>
<dbReference type="Proteomes" id="UP001063228">
    <property type="component" value="Chromosome"/>
</dbReference>
<organism evidence="2 3">
    <name type="scientific">Pseudomonas phytophila</name>
    <dbReference type="NCBI Taxonomy" id="2867264"/>
    <lineage>
        <taxon>Bacteria</taxon>
        <taxon>Pseudomonadati</taxon>
        <taxon>Pseudomonadota</taxon>
        <taxon>Gammaproteobacteria</taxon>
        <taxon>Pseudomonadales</taxon>
        <taxon>Pseudomonadaceae</taxon>
        <taxon>Pseudomonas</taxon>
    </lineage>
</organism>
<evidence type="ECO:0000313" key="2">
    <source>
        <dbReference type="EMBL" id="UXZ98351.1"/>
    </source>
</evidence>
<evidence type="ECO:0000256" key="1">
    <source>
        <dbReference type="SAM" id="Phobius"/>
    </source>
</evidence>
<protein>
    <submittedName>
        <fullName evidence="2">Uncharacterized protein</fullName>
    </submittedName>
</protein>
<evidence type="ECO:0000313" key="3">
    <source>
        <dbReference type="Proteomes" id="UP001063228"/>
    </source>
</evidence>
<feature type="transmembrane region" description="Helical" evidence="1">
    <location>
        <begin position="42"/>
        <end position="60"/>
    </location>
</feature>
<reference evidence="2" key="1">
    <citation type="submission" date="2021-08" db="EMBL/GenBank/DDBJ databases">
        <title>Complete genome sequence of Pseudomonas phytophila.</title>
        <authorList>
            <person name="Weir B.S."/>
            <person name="Templeton M.D."/>
            <person name="Arshed S."/>
            <person name="Andersen M.T."/>
            <person name="Jayaraman J."/>
        </authorList>
    </citation>
    <scope>NUCLEOTIDE SEQUENCE</scope>
    <source>
        <strain evidence="2">ICMP 23753</strain>
    </source>
</reference>
<keyword evidence="1" id="KW-0812">Transmembrane</keyword>
<sequence>MKFSSDVIGRVVTGLYLVAVCVLVFLKRDTLPSMGLNEIGDFLAGAFGPVAFLWLILGYLQQGRELKLSSEALRMQAAELKNSVEQQTQLVAVGREQITAQTKALKQDRLRYEQSMNANIVFIAGKLNLGTPTIHNYQITNVGADALDIEMLVRLPNGRSMSATIAFLKKDQFEDVPFEYVDIEEDFLTTLHFFYRTYDGRAMEIKKDFAISADTKKLTISRPIKKSDL</sequence>
<dbReference type="RefSeq" id="WP_263271435.1">
    <property type="nucleotide sequence ID" value="NZ_CP081201.1"/>
</dbReference>
<keyword evidence="1" id="KW-1133">Transmembrane helix</keyword>
<feature type="transmembrane region" description="Helical" evidence="1">
    <location>
        <begin position="7"/>
        <end position="26"/>
    </location>
</feature>
<gene>
    <name evidence="2" type="ORF">K3169_11040</name>
</gene>
<name>A0ABY6FK59_9PSED</name>
<accession>A0ABY6FK59</accession>
<dbReference type="EMBL" id="CP081201">
    <property type="protein sequence ID" value="UXZ98351.1"/>
    <property type="molecule type" value="Genomic_DNA"/>
</dbReference>
<keyword evidence="3" id="KW-1185">Reference proteome</keyword>
<keyword evidence="1" id="KW-0472">Membrane</keyword>